<comment type="caution">
    <text evidence="3">The sequence shown here is derived from an EMBL/GenBank/DDBJ whole genome shotgun (WGS) entry which is preliminary data.</text>
</comment>
<dbReference type="EMBL" id="LNIX01000004">
    <property type="protein sequence ID" value="OXA55716.1"/>
    <property type="molecule type" value="Genomic_DNA"/>
</dbReference>
<keyword evidence="4" id="KW-1185">Reference proteome</keyword>
<sequence>MKNFQKLHKILLLLCVVLLVASFVDSKPAKKKKPKDEDKPKEETDTTPSPESGTEGGNTAPSKSSKDEMVDSATCKGVKCLQPSADKKCKASNATTTAGGPTPTVACCPVFVCNGENGVQYQFAASSGAFPNGPPGFGYPGPGYPNGPPQGPPGMQNYQFQQQSAFMTGPGSQAQQNGQAYSSSFSNSYSYGTPPNANGNNMQIPNYGKK</sequence>
<protein>
    <submittedName>
        <fullName evidence="3">Uncharacterized protein</fullName>
    </submittedName>
</protein>
<feature type="compositionally biased region" description="Basic and acidic residues" evidence="1">
    <location>
        <begin position="34"/>
        <end position="44"/>
    </location>
</feature>
<accession>A0A226EGD6</accession>
<gene>
    <name evidence="3" type="ORF">Fcan01_09335</name>
</gene>
<feature type="compositionally biased region" description="Polar residues" evidence="1">
    <location>
        <begin position="160"/>
        <end position="180"/>
    </location>
</feature>
<evidence type="ECO:0000313" key="4">
    <source>
        <dbReference type="Proteomes" id="UP000198287"/>
    </source>
</evidence>
<name>A0A226EGD6_FOLCA</name>
<evidence type="ECO:0000313" key="3">
    <source>
        <dbReference type="EMBL" id="OXA55716.1"/>
    </source>
</evidence>
<feature type="signal peptide" evidence="2">
    <location>
        <begin position="1"/>
        <end position="26"/>
    </location>
</feature>
<organism evidence="3 4">
    <name type="scientific">Folsomia candida</name>
    <name type="common">Springtail</name>
    <dbReference type="NCBI Taxonomy" id="158441"/>
    <lineage>
        <taxon>Eukaryota</taxon>
        <taxon>Metazoa</taxon>
        <taxon>Ecdysozoa</taxon>
        <taxon>Arthropoda</taxon>
        <taxon>Hexapoda</taxon>
        <taxon>Collembola</taxon>
        <taxon>Entomobryomorpha</taxon>
        <taxon>Isotomoidea</taxon>
        <taxon>Isotomidae</taxon>
        <taxon>Proisotominae</taxon>
        <taxon>Folsomia</taxon>
    </lineage>
</organism>
<proteinExistence type="predicted"/>
<feature type="region of interest" description="Disordered" evidence="1">
    <location>
        <begin position="136"/>
        <end position="210"/>
    </location>
</feature>
<reference evidence="3 4" key="1">
    <citation type="submission" date="2015-12" db="EMBL/GenBank/DDBJ databases">
        <title>The genome of Folsomia candida.</title>
        <authorList>
            <person name="Faddeeva A."/>
            <person name="Derks M.F."/>
            <person name="Anvar Y."/>
            <person name="Smit S."/>
            <person name="Van Straalen N."/>
            <person name="Roelofs D."/>
        </authorList>
    </citation>
    <scope>NUCLEOTIDE SEQUENCE [LARGE SCALE GENOMIC DNA]</scope>
    <source>
        <strain evidence="3 4">VU population</strain>
        <tissue evidence="3">Whole body</tissue>
    </source>
</reference>
<feature type="chain" id="PRO_5012262802" evidence="2">
    <location>
        <begin position="27"/>
        <end position="210"/>
    </location>
</feature>
<dbReference type="AlphaFoldDB" id="A0A226EGD6"/>
<feature type="compositionally biased region" description="Polar residues" evidence="1">
    <location>
        <begin position="193"/>
        <end position="204"/>
    </location>
</feature>
<feature type="region of interest" description="Disordered" evidence="1">
    <location>
        <begin position="27"/>
        <end position="70"/>
    </location>
</feature>
<feature type="compositionally biased region" description="Low complexity" evidence="1">
    <location>
        <begin position="181"/>
        <end position="191"/>
    </location>
</feature>
<keyword evidence="2" id="KW-0732">Signal</keyword>
<dbReference type="Proteomes" id="UP000198287">
    <property type="component" value="Unassembled WGS sequence"/>
</dbReference>
<evidence type="ECO:0000256" key="1">
    <source>
        <dbReference type="SAM" id="MobiDB-lite"/>
    </source>
</evidence>
<evidence type="ECO:0000256" key="2">
    <source>
        <dbReference type="SAM" id="SignalP"/>
    </source>
</evidence>
<feature type="compositionally biased region" description="Pro residues" evidence="1">
    <location>
        <begin position="142"/>
        <end position="152"/>
    </location>
</feature>
<feature type="compositionally biased region" description="Polar residues" evidence="1">
    <location>
        <begin position="49"/>
        <end position="63"/>
    </location>
</feature>